<organism evidence="1">
    <name type="scientific">Solanum chacoense</name>
    <name type="common">Chaco potato</name>
    <dbReference type="NCBI Taxonomy" id="4108"/>
    <lineage>
        <taxon>Eukaryota</taxon>
        <taxon>Viridiplantae</taxon>
        <taxon>Streptophyta</taxon>
        <taxon>Embryophyta</taxon>
        <taxon>Tracheophyta</taxon>
        <taxon>Spermatophyta</taxon>
        <taxon>Magnoliopsida</taxon>
        <taxon>eudicotyledons</taxon>
        <taxon>Gunneridae</taxon>
        <taxon>Pentapetalae</taxon>
        <taxon>asterids</taxon>
        <taxon>lamiids</taxon>
        <taxon>Solanales</taxon>
        <taxon>Solanaceae</taxon>
        <taxon>Solanoideae</taxon>
        <taxon>Solaneae</taxon>
        <taxon>Solanum</taxon>
    </lineage>
</organism>
<evidence type="ECO:0000313" key="1">
    <source>
        <dbReference type="EMBL" id="JAP06490.1"/>
    </source>
</evidence>
<reference evidence="1" key="1">
    <citation type="submission" date="2015-12" db="EMBL/GenBank/DDBJ databases">
        <title>Gene expression during late stages of embryo sac development: a critical building block for successful pollen-pistil interactions.</title>
        <authorList>
            <person name="Liu Y."/>
            <person name="Joly V."/>
            <person name="Sabar M."/>
            <person name="Matton D.P."/>
        </authorList>
    </citation>
    <scope>NUCLEOTIDE SEQUENCE</scope>
</reference>
<dbReference type="EMBL" id="GEDG01041138">
    <property type="protein sequence ID" value="JAP06490.1"/>
    <property type="molecule type" value="Transcribed_RNA"/>
</dbReference>
<sequence>LVCFSRKSNTQKSLLFSPYINPHFNFTLSSPLQQLINHEVFVVDVSVSCYCYSTMWCNASPH</sequence>
<feature type="non-terminal residue" evidence="1">
    <location>
        <position position="1"/>
    </location>
</feature>
<protein>
    <submittedName>
        <fullName evidence="1">Putative ovule protein</fullName>
    </submittedName>
</protein>
<dbReference type="AlphaFoldDB" id="A0A0V0GEV1"/>
<name>A0A0V0GEV1_SOLCH</name>
<accession>A0A0V0GEV1</accession>
<proteinExistence type="predicted"/>